<accession>A0AAN1XRM3</accession>
<gene>
    <name evidence="5" type="ORF">WPS_00190</name>
</gene>
<evidence type="ECO:0000313" key="5">
    <source>
        <dbReference type="EMBL" id="BDE04743.1"/>
    </source>
</evidence>
<dbReference type="PANTHER" id="PTHR45772">
    <property type="entry name" value="CONSERVED COMPONENT OF ABC TRANSPORTER FOR NATURAL AMINO ACIDS-RELATED"/>
    <property type="match status" value="1"/>
</dbReference>
<keyword evidence="6" id="KW-1185">Reference proteome</keyword>
<dbReference type="InterPro" id="IPR030921">
    <property type="entry name" value="LPS_export_LptB"/>
</dbReference>
<dbReference type="CDD" id="cd03218">
    <property type="entry name" value="ABC_YhbG"/>
    <property type="match status" value="1"/>
</dbReference>
<dbReference type="AlphaFoldDB" id="A0AAN1XRM3"/>
<dbReference type="RefSeq" id="WP_317995836.1">
    <property type="nucleotide sequence ID" value="NZ_AP025523.1"/>
</dbReference>
<keyword evidence="1" id="KW-0813">Transport</keyword>
<dbReference type="GO" id="GO:0016887">
    <property type="term" value="F:ATP hydrolysis activity"/>
    <property type="evidence" value="ECO:0007669"/>
    <property type="project" value="InterPro"/>
</dbReference>
<dbReference type="PROSITE" id="PS50893">
    <property type="entry name" value="ABC_TRANSPORTER_2"/>
    <property type="match status" value="1"/>
</dbReference>
<evidence type="ECO:0000256" key="1">
    <source>
        <dbReference type="ARBA" id="ARBA00022448"/>
    </source>
</evidence>
<dbReference type="GO" id="GO:0043190">
    <property type="term" value="C:ATP-binding cassette (ABC) transporter complex"/>
    <property type="evidence" value="ECO:0007669"/>
    <property type="project" value="InterPro"/>
</dbReference>
<dbReference type="InterPro" id="IPR051120">
    <property type="entry name" value="ABC_AA/LPS_Transport"/>
</dbReference>
<dbReference type="InterPro" id="IPR017871">
    <property type="entry name" value="ABC_transporter-like_CS"/>
</dbReference>
<protein>
    <submittedName>
        <fullName evidence="5">ABC transporter ATP-binding protein</fullName>
    </submittedName>
</protein>
<sequence>MTDRIVLRDLVKKYGQRTVVKEVSAVVQRGEVVGLLGPNGAGKTTTFYMVVGLVKPDGGTVTLERHDGDTFEITRSPMHVRARAGIGYLAQENSIFRKLSVGDNLRLIWEMNGVPAAERERRLPELLAEFGLLDFVDQRGDSLSGGERRRVEIARAIATEPAFLLLDEPFTGIDPIAVADIQAMIRQLRERGLGVLITDHQVRETLAIVDRAYILNDGRIEVSGSAQDVLDSPVARKFYLGEGFRL</sequence>
<dbReference type="PANTHER" id="PTHR45772:SF10">
    <property type="entry name" value="LIPOPOLYSACCHARIDE EXPORT SYSTEM ATP-BINDING PROTEIN LPTB"/>
    <property type="match status" value="1"/>
</dbReference>
<dbReference type="EMBL" id="AP025523">
    <property type="protein sequence ID" value="BDE04743.1"/>
    <property type="molecule type" value="Genomic_DNA"/>
</dbReference>
<dbReference type="Proteomes" id="UP001317532">
    <property type="component" value="Chromosome"/>
</dbReference>
<evidence type="ECO:0000256" key="3">
    <source>
        <dbReference type="ARBA" id="ARBA00022840"/>
    </source>
</evidence>
<dbReference type="InterPro" id="IPR003593">
    <property type="entry name" value="AAA+_ATPase"/>
</dbReference>
<dbReference type="SMART" id="SM00382">
    <property type="entry name" value="AAA"/>
    <property type="match status" value="1"/>
</dbReference>
<dbReference type="GO" id="GO:0005524">
    <property type="term" value="F:ATP binding"/>
    <property type="evidence" value="ECO:0007669"/>
    <property type="project" value="UniProtKB-KW"/>
</dbReference>
<feature type="domain" description="ABC transporter" evidence="4">
    <location>
        <begin position="5"/>
        <end position="242"/>
    </location>
</feature>
<evidence type="ECO:0000256" key="2">
    <source>
        <dbReference type="ARBA" id="ARBA00022741"/>
    </source>
</evidence>
<dbReference type="GO" id="GO:0055085">
    <property type="term" value="P:transmembrane transport"/>
    <property type="evidence" value="ECO:0007669"/>
    <property type="project" value="InterPro"/>
</dbReference>
<organism evidence="5 6">
    <name type="scientific">Vulcanimicrobium alpinum</name>
    <dbReference type="NCBI Taxonomy" id="3016050"/>
    <lineage>
        <taxon>Bacteria</taxon>
        <taxon>Bacillati</taxon>
        <taxon>Vulcanimicrobiota</taxon>
        <taxon>Vulcanimicrobiia</taxon>
        <taxon>Vulcanimicrobiales</taxon>
        <taxon>Vulcanimicrobiaceae</taxon>
        <taxon>Vulcanimicrobium</taxon>
    </lineage>
</organism>
<dbReference type="SUPFAM" id="SSF52540">
    <property type="entry name" value="P-loop containing nucleoside triphosphate hydrolases"/>
    <property type="match status" value="1"/>
</dbReference>
<evidence type="ECO:0000259" key="4">
    <source>
        <dbReference type="PROSITE" id="PS50893"/>
    </source>
</evidence>
<keyword evidence="2" id="KW-0547">Nucleotide-binding</keyword>
<dbReference type="InterPro" id="IPR003439">
    <property type="entry name" value="ABC_transporter-like_ATP-bd"/>
</dbReference>
<dbReference type="NCBIfam" id="TIGR04406">
    <property type="entry name" value="LPS_export_lptB"/>
    <property type="match status" value="1"/>
</dbReference>
<proteinExistence type="predicted"/>
<keyword evidence="3 5" id="KW-0067">ATP-binding</keyword>
<dbReference type="PROSITE" id="PS00211">
    <property type="entry name" value="ABC_TRANSPORTER_1"/>
    <property type="match status" value="1"/>
</dbReference>
<evidence type="ECO:0000313" key="6">
    <source>
        <dbReference type="Proteomes" id="UP001317532"/>
    </source>
</evidence>
<dbReference type="KEGG" id="vab:WPS_00190"/>
<reference evidence="5 6" key="1">
    <citation type="journal article" date="2022" name="ISME Commun">
        <title>Vulcanimicrobium alpinus gen. nov. sp. nov., the first cultivated representative of the candidate phylum 'Eremiobacterota', is a metabolically versatile aerobic anoxygenic phototroph.</title>
        <authorList>
            <person name="Yabe S."/>
            <person name="Muto K."/>
            <person name="Abe K."/>
            <person name="Yokota A."/>
            <person name="Staudigel H."/>
            <person name="Tebo B.M."/>
        </authorList>
    </citation>
    <scope>NUCLEOTIDE SEQUENCE [LARGE SCALE GENOMIC DNA]</scope>
    <source>
        <strain evidence="5 6">WC8-2</strain>
    </source>
</reference>
<dbReference type="Gene3D" id="3.40.50.300">
    <property type="entry name" value="P-loop containing nucleotide triphosphate hydrolases"/>
    <property type="match status" value="1"/>
</dbReference>
<dbReference type="InterPro" id="IPR027417">
    <property type="entry name" value="P-loop_NTPase"/>
</dbReference>
<dbReference type="Pfam" id="PF00005">
    <property type="entry name" value="ABC_tran"/>
    <property type="match status" value="1"/>
</dbReference>
<name>A0AAN1XRM3_UNVUL</name>